<evidence type="ECO:0000259" key="7">
    <source>
        <dbReference type="PROSITE" id="PS50850"/>
    </source>
</evidence>
<dbReference type="GO" id="GO:0005886">
    <property type="term" value="C:plasma membrane"/>
    <property type="evidence" value="ECO:0007669"/>
    <property type="project" value="UniProtKB-SubCell"/>
</dbReference>
<feature type="transmembrane region" description="Helical" evidence="6">
    <location>
        <begin position="217"/>
        <end position="236"/>
    </location>
</feature>
<gene>
    <name evidence="8" type="ORF">EP51_29455</name>
</gene>
<feature type="transmembrane region" description="Helical" evidence="6">
    <location>
        <begin position="368"/>
        <end position="386"/>
    </location>
</feature>
<feature type="transmembrane region" description="Helical" evidence="6">
    <location>
        <begin position="345"/>
        <end position="362"/>
    </location>
</feature>
<dbReference type="PROSITE" id="PS50850">
    <property type="entry name" value="MFS"/>
    <property type="match status" value="1"/>
</dbReference>
<dbReference type="EMBL" id="CP008947">
    <property type="protein sequence ID" value="AII08517.1"/>
    <property type="molecule type" value="Genomic_DNA"/>
</dbReference>
<dbReference type="SUPFAM" id="SSF103473">
    <property type="entry name" value="MFS general substrate transporter"/>
    <property type="match status" value="1"/>
</dbReference>
<sequence length="474" mass="49455">MSATVADAGLAQKSPSVPFRVSGSVATGSILQPLNSSMIAVAIVGIAAQFGSSSGITWVISGLYIATAVTAPMAGKLGALLGARKVYLGGLALVALGSIAGLLAPSVGWLIFSRILVGIGTATQYPNAMTMIRGYAERHGAQPRTAITTLAICSQAVVALGPTLGGLLVGAFGWQSIMWINLPIVAFSAVAVTKFAKVGFVGGISVSGRQLLHALDVAGVVLFLGLVSSTMLFLLSLTTDPVWWLIPVWVLVLALFVQWERRVDEPFIDVRALARNRALSATLARTLLTYTAFYCVFFGIPQWLQYSRGMSATEAGLTMLPVAVVGIGSTLFASRTYRRYGVRRTLTVGTCALLVGGLLLASVESSTAPIVVLLLVAAVLGIPNGFNNIGNQNLISSVTSVEEVGTAIGMYRTVQYIGANLSAVVLQTTAGHVIGDDGLHRTGWFIAVAGVLLLIGVLMSRNMGDRRSTNASTA</sequence>
<comment type="subcellular location">
    <subcellularLocation>
        <location evidence="1">Cell membrane</location>
        <topology evidence="1">Multi-pass membrane protein</topology>
    </subcellularLocation>
</comment>
<name>A0A076ETD0_RHOOP</name>
<feature type="transmembrane region" description="Helical" evidence="6">
    <location>
        <begin position="56"/>
        <end position="74"/>
    </location>
</feature>
<feature type="transmembrane region" description="Helical" evidence="6">
    <location>
        <begin position="86"/>
        <end position="103"/>
    </location>
</feature>
<evidence type="ECO:0000256" key="4">
    <source>
        <dbReference type="ARBA" id="ARBA00022989"/>
    </source>
</evidence>
<dbReference type="PANTHER" id="PTHR42718">
    <property type="entry name" value="MAJOR FACILITATOR SUPERFAMILY MULTIDRUG TRANSPORTER MFSC"/>
    <property type="match status" value="1"/>
</dbReference>
<evidence type="ECO:0000313" key="9">
    <source>
        <dbReference type="Proteomes" id="UP000028488"/>
    </source>
</evidence>
<dbReference type="GO" id="GO:0022857">
    <property type="term" value="F:transmembrane transporter activity"/>
    <property type="evidence" value="ECO:0007669"/>
    <property type="project" value="InterPro"/>
</dbReference>
<dbReference type="InterPro" id="IPR036259">
    <property type="entry name" value="MFS_trans_sf"/>
</dbReference>
<keyword evidence="2" id="KW-0813">Transport</keyword>
<proteinExistence type="predicted"/>
<dbReference type="Gene3D" id="1.20.1720.10">
    <property type="entry name" value="Multidrug resistance protein D"/>
    <property type="match status" value="1"/>
</dbReference>
<feature type="transmembrane region" description="Helical" evidence="6">
    <location>
        <begin position="279"/>
        <end position="303"/>
    </location>
</feature>
<accession>A0A076ETD0</accession>
<evidence type="ECO:0000256" key="6">
    <source>
        <dbReference type="SAM" id="Phobius"/>
    </source>
</evidence>
<dbReference type="PANTHER" id="PTHR42718:SF9">
    <property type="entry name" value="MAJOR FACILITATOR SUPERFAMILY MULTIDRUG TRANSPORTER MFSC"/>
    <property type="match status" value="1"/>
</dbReference>
<evidence type="ECO:0000313" key="8">
    <source>
        <dbReference type="EMBL" id="AII08517.1"/>
    </source>
</evidence>
<feature type="domain" description="Major facilitator superfamily (MFS) profile" evidence="7">
    <location>
        <begin position="21"/>
        <end position="468"/>
    </location>
</feature>
<feature type="transmembrane region" description="Helical" evidence="6">
    <location>
        <begin position="177"/>
        <end position="196"/>
    </location>
</feature>
<feature type="transmembrane region" description="Helical" evidence="6">
    <location>
        <begin position="242"/>
        <end position="259"/>
    </location>
</feature>
<keyword evidence="3 6" id="KW-0812">Transmembrane</keyword>
<reference evidence="8 9" key="1">
    <citation type="submission" date="2014-07" db="EMBL/GenBank/DDBJ databases">
        <title>Genome Sequence of Rhodococcus opacus Strain R7, a Biodegrader of Mono- and Polycyclic Aromatic Hydrocarbons.</title>
        <authorList>
            <person name="Di Gennaro P."/>
            <person name="Zampolli J."/>
            <person name="Presti I."/>
            <person name="Cappelletti M."/>
            <person name="D'Ursi P."/>
            <person name="Orro A."/>
            <person name="Mezzelani A."/>
            <person name="Milanesi L."/>
        </authorList>
    </citation>
    <scope>NUCLEOTIDE SEQUENCE [LARGE SCALE GENOMIC DNA]</scope>
    <source>
        <strain evidence="8 9">R7</strain>
    </source>
</reference>
<dbReference type="AlphaFoldDB" id="A0A076ETD0"/>
<feature type="transmembrane region" description="Helical" evidence="6">
    <location>
        <begin position="30"/>
        <end position="50"/>
    </location>
</feature>
<evidence type="ECO:0000256" key="3">
    <source>
        <dbReference type="ARBA" id="ARBA00022692"/>
    </source>
</evidence>
<protein>
    <submittedName>
        <fullName evidence="8">MFS transporter</fullName>
    </submittedName>
</protein>
<feature type="transmembrane region" description="Helical" evidence="6">
    <location>
        <begin position="441"/>
        <end position="459"/>
    </location>
</feature>
<dbReference type="eggNOG" id="COG0477">
    <property type="taxonomic scope" value="Bacteria"/>
</dbReference>
<organism evidence="8 9">
    <name type="scientific">Rhodococcus opacus</name>
    <name type="common">Nocardia opaca</name>
    <dbReference type="NCBI Taxonomy" id="37919"/>
    <lineage>
        <taxon>Bacteria</taxon>
        <taxon>Bacillati</taxon>
        <taxon>Actinomycetota</taxon>
        <taxon>Actinomycetes</taxon>
        <taxon>Mycobacteriales</taxon>
        <taxon>Nocardiaceae</taxon>
        <taxon>Rhodococcus</taxon>
    </lineage>
</organism>
<evidence type="ECO:0000256" key="1">
    <source>
        <dbReference type="ARBA" id="ARBA00004651"/>
    </source>
</evidence>
<dbReference type="InterPro" id="IPR011701">
    <property type="entry name" value="MFS"/>
</dbReference>
<feature type="transmembrane region" description="Helical" evidence="6">
    <location>
        <begin position="315"/>
        <end position="333"/>
    </location>
</feature>
<feature type="transmembrane region" description="Helical" evidence="6">
    <location>
        <begin position="147"/>
        <end position="171"/>
    </location>
</feature>
<evidence type="ECO:0000256" key="2">
    <source>
        <dbReference type="ARBA" id="ARBA00022448"/>
    </source>
</evidence>
<feature type="transmembrane region" description="Helical" evidence="6">
    <location>
        <begin position="416"/>
        <end position="435"/>
    </location>
</feature>
<dbReference type="Gene3D" id="1.20.1250.20">
    <property type="entry name" value="MFS general substrate transporter like domains"/>
    <property type="match status" value="1"/>
</dbReference>
<keyword evidence="4 6" id="KW-1133">Transmembrane helix</keyword>
<evidence type="ECO:0000256" key="5">
    <source>
        <dbReference type="ARBA" id="ARBA00023136"/>
    </source>
</evidence>
<dbReference type="RefSeq" id="WP_128641262.1">
    <property type="nucleotide sequence ID" value="NZ_CP008947.1"/>
</dbReference>
<dbReference type="InterPro" id="IPR020846">
    <property type="entry name" value="MFS_dom"/>
</dbReference>
<dbReference type="Proteomes" id="UP000028488">
    <property type="component" value="Chromosome"/>
</dbReference>
<dbReference type="Pfam" id="PF07690">
    <property type="entry name" value="MFS_1"/>
    <property type="match status" value="1"/>
</dbReference>
<keyword evidence="5 6" id="KW-0472">Membrane</keyword>